<dbReference type="Gene3D" id="2.170.270.10">
    <property type="entry name" value="SET domain"/>
    <property type="match status" value="1"/>
</dbReference>
<name>A0AA39D1U8_9EURO</name>
<feature type="region of interest" description="Disordered" evidence="1">
    <location>
        <begin position="378"/>
        <end position="399"/>
    </location>
</feature>
<evidence type="ECO:0000313" key="4">
    <source>
        <dbReference type="Proteomes" id="UP001172681"/>
    </source>
</evidence>
<dbReference type="CDD" id="cd20071">
    <property type="entry name" value="SET_SMYD"/>
    <property type="match status" value="1"/>
</dbReference>
<feature type="domain" description="SET" evidence="2">
    <location>
        <begin position="16"/>
        <end position="338"/>
    </location>
</feature>
<gene>
    <name evidence="3" type="primary">SET6</name>
    <name evidence="3" type="ORF">H2204_003269</name>
</gene>
<dbReference type="InterPro" id="IPR046341">
    <property type="entry name" value="SET_dom_sf"/>
</dbReference>
<dbReference type="SUPFAM" id="SSF82199">
    <property type="entry name" value="SET domain"/>
    <property type="match status" value="1"/>
</dbReference>
<dbReference type="Pfam" id="PF00856">
    <property type="entry name" value="SET"/>
    <property type="match status" value="1"/>
</dbReference>
<organism evidence="3 4">
    <name type="scientific">Knufia peltigerae</name>
    <dbReference type="NCBI Taxonomy" id="1002370"/>
    <lineage>
        <taxon>Eukaryota</taxon>
        <taxon>Fungi</taxon>
        <taxon>Dikarya</taxon>
        <taxon>Ascomycota</taxon>
        <taxon>Pezizomycotina</taxon>
        <taxon>Eurotiomycetes</taxon>
        <taxon>Chaetothyriomycetidae</taxon>
        <taxon>Chaetothyriales</taxon>
        <taxon>Trichomeriaceae</taxon>
        <taxon>Knufia</taxon>
    </lineage>
</organism>
<accession>A0AA39D1U8</accession>
<sequence>MSRPGPVGQNARPLSDYFEVRNTKTSGRGVFALTDIPPDTTLLETCLIAASTIYKPYAKEVCAQCFAYDRGVLWKIRDNSRNVVFCSESCRELWSASTPPSALVAREQVQEFLLRRNKQKLWDSEIVDFNKPSVEEIEKAWTEAEEKANLIRAARSSTSNPKTKAQLKTLRQVRQSLHPDPDTLWFLLDAVTQVLGRDGILESSTADLAVDPRPYINTEDLGFHVEAYLVLLATVPEQVLPHVQQSLLRTIQSRTTHNSFGLRSLDEGGGGGAEADADAGRTTTAVGSECFGFGVWPEASYWNHSCEPNLKKSRAGRTWRFSTSRSVKPGDELCISYLGGDERDMSTVERKEKLQRIWGFECACTKCVAPTWVSSTHITTPQNHKHLGGVTSDDLGRKK</sequence>
<dbReference type="PANTHER" id="PTHR12197">
    <property type="entry name" value="HISTONE-LYSINE N-METHYLTRANSFERASE SMYD"/>
    <property type="match status" value="1"/>
</dbReference>
<dbReference type="PROSITE" id="PS50280">
    <property type="entry name" value="SET"/>
    <property type="match status" value="1"/>
</dbReference>
<protein>
    <submittedName>
        <fullName evidence="3">Histone-lysine N-methyltransferase set-6</fullName>
    </submittedName>
</protein>
<evidence type="ECO:0000256" key="1">
    <source>
        <dbReference type="SAM" id="MobiDB-lite"/>
    </source>
</evidence>
<dbReference type="GO" id="GO:0005634">
    <property type="term" value="C:nucleus"/>
    <property type="evidence" value="ECO:0007669"/>
    <property type="project" value="TreeGrafter"/>
</dbReference>
<comment type="caution">
    <text evidence="3">The sequence shown here is derived from an EMBL/GenBank/DDBJ whole genome shotgun (WGS) entry which is preliminary data.</text>
</comment>
<dbReference type="InterPro" id="IPR050869">
    <property type="entry name" value="H3K4_H4K5_MeTrfase"/>
</dbReference>
<proteinExistence type="predicted"/>
<evidence type="ECO:0000259" key="2">
    <source>
        <dbReference type="PROSITE" id="PS50280"/>
    </source>
</evidence>
<evidence type="ECO:0000313" key="3">
    <source>
        <dbReference type="EMBL" id="KAJ9640640.1"/>
    </source>
</evidence>
<reference evidence="3" key="1">
    <citation type="submission" date="2022-10" db="EMBL/GenBank/DDBJ databases">
        <title>Culturing micro-colonial fungi from biological soil crusts in the Mojave desert and describing Neophaeococcomyces mojavensis, and introducing the new genera and species Taxawa tesnikishii.</title>
        <authorList>
            <person name="Kurbessoian T."/>
            <person name="Stajich J.E."/>
        </authorList>
    </citation>
    <scope>NUCLEOTIDE SEQUENCE</scope>
    <source>
        <strain evidence="3">TK_35</strain>
    </source>
</reference>
<dbReference type="AlphaFoldDB" id="A0AA39D1U8"/>
<dbReference type="EMBL" id="JAPDRN010000014">
    <property type="protein sequence ID" value="KAJ9640640.1"/>
    <property type="molecule type" value="Genomic_DNA"/>
</dbReference>
<feature type="region of interest" description="Disordered" evidence="1">
    <location>
        <begin position="260"/>
        <end position="279"/>
    </location>
</feature>
<dbReference type="InterPro" id="IPR001214">
    <property type="entry name" value="SET_dom"/>
</dbReference>
<dbReference type="PANTHER" id="PTHR12197:SF294">
    <property type="entry name" value="POTENTIAL PROTEIN LYSINE METHYLTRANSFERASE SET6"/>
    <property type="match status" value="1"/>
</dbReference>
<keyword evidence="4" id="KW-1185">Reference proteome</keyword>
<dbReference type="Proteomes" id="UP001172681">
    <property type="component" value="Unassembled WGS sequence"/>
</dbReference>